<feature type="domain" description="Glycosyl transferase family 1" evidence="3">
    <location>
        <begin position="235"/>
        <end position="389"/>
    </location>
</feature>
<evidence type="ECO:0000313" key="5">
    <source>
        <dbReference type="EMBL" id="QJE94532.1"/>
    </source>
</evidence>
<dbReference type="PANTHER" id="PTHR12526">
    <property type="entry name" value="GLYCOSYLTRANSFERASE"/>
    <property type="match status" value="1"/>
</dbReference>
<reference evidence="5 6" key="1">
    <citation type="submission" date="2020-04" db="EMBL/GenBank/DDBJ databases">
        <title>Luteolibacter sp. G-1-1-1 isolated from soil.</title>
        <authorList>
            <person name="Dahal R.H."/>
        </authorList>
    </citation>
    <scope>NUCLEOTIDE SEQUENCE [LARGE SCALE GENOMIC DNA]</scope>
    <source>
        <strain evidence="5 6">G-1-1-1</strain>
    </source>
</reference>
<dbReference type="Gene3D" id="3.40.50.2000">
    <property type="entry name" value="Glycogen Phosphorylase B"/>
    <property type="match status" value="2"/>
</dbReference>
<dbReference type="Pfam" id="PF13439">
    <property type="entry name" value="Glyco_transf_4"/>
    <property type="match status" value="1"/>
</dbReference>
<dbReference type="InterPro" id="IPR001296">
    <property type="entry name" value="Glyco_trans_1"/>
</dbReference>
<proteinExistence type="predicted"/>
<dbReference type="Pfam" id="PF00534">
    <property type="entry name" value="Glycos_transf_1"/>
    <property type="match status" value="1"/>
</dbReference>
<dbReference type="PANTHER" id="PTHR12526:SF510">
    <property type="entry name" value="D-INOSITOL 3-PHOSPHATE GLYCOSYLTRANSFERASE"/>
    <property type="match status" value="1"/>
</dbReference>
<evidence type="ECO:0000256" key="2">
    <source>
        <dbReference type="ARBA" id="ARBA00022679"/>
    </source>
</evidence>
<keyword evidence="6" id="KW-1185">Reference proteome</keyword>
<dbReference type="EMBL" id="CP051774">
    <property type="protein sequence ID" value="QJE94532.1"/>
    <property type="molecule type" value="Genomic_DNA"/>
</dbReference>
<gene>
    <name evidence="5" type="ORF">HHL09_01615</name>
</gene>
<evidence type="ECO:0000259" key="3">
    <source>
        <dbReference type="Pfam" id="PF00534"/>
    </source>
</evidence>
<evidence type="ECO:0000259" key="4">
    <source>
        <dbReference type="Pfam" id="PF13439"/>
    </source>
</evidence>
<protein>
    <submittedName>
        <fullName evidence="5">Glycosyltransferase family 1 protein</fullName>
    </submittedName>
</protein>
<name>A0A858RCS5_9BACT</name>
<keyword evidence="1" id="KW-0328">Glycosyltransferase</keyword>
<keyword evidence="2 5" id="KW-0808">Transferase</keyword>
<dbReference type="KEGG" id="luo:HHL09_01615"/>
<dbReference type="SUPFAM" id="SSF53756">
    <property type="entry name" value="UDP-Glycosyltransferase/glycogen phosphorylase"/>
    <property type="match status" value="1"/>
</dbReference>
<dbReference type="AlphaFoldDB" id="A0A858RCS5"/>
<evidence type="ECO:0000256" key="1">
    <source>
        <dbReference type="ARBA" id="ARBA00022676"/>
    </source>
</evidence>
<dbReference type="GO" id="GO:0016757">
    <property type="term" value="F:glycosyltransferase activity"/>
    <property type="evidence" value="ECO:0007669"/>
    <property type="project" value="UniProtKB-KW"/>
</dbReference>
<dbReference type="Proteomes" id="UP000501812">
    <property type="component" value="Chromosome"/>
</dbReference>
<evidence type="ECO:0000313" key="6">
    <source>
        <dbReference type="Proteomes" id="UP000501812"/>
    </source>
</evidence>
<organism evidence="5 6">
    <name type="scientific">Luteolibacter luteus</name>
    <dbReference type="NCBI Taxonomy" id="2728835"/>
    <lineage>
        <taxon>Bacteria</taxon>
        <taxon>Pseudomonadati</taxon>
        <taxon>Verrucomicrobiota</taxon>
        <taxon>Verrucomicrobiia</taxon>
        <taxon>Verrucomicrobiales</taxon>
        <taxon>Verrucomicrobiaceae</taxon>
        <taxon>Luteolibacter</taxon>
    </lineage>
</organism>
<dbReference type="InterPro" id="IPR028098">
    <property type="entry name" value="Glyco_trans_4-like_N"/>
</dbReference>
<sequence length="431" mass="49205">MKRETKPSILMLSIHGYVAAEPELGKPDTGGQVVFVLELAKRFARLGYKVDLVTRRFDKQPEMDRLNPNLRVWRIPFGGKGFIRKEDMHGLLRDFVTNFMAEAKHRGLRYDVVSSHYWDAGWAGQRIAEELRIPHVHTPHSLGTWKSRDMKGSREEVERIYRFTERIEKEFLVYRNCDHVIATTEQQCELLEADYGIPRSHITLIPPGIDEQRFTPVMPSRLQEIRERLDFGAHDVYCVGRAATNKGIDLLIASLPSLRALVPDARLKLAIGADSERDRERVEQWQGLSRELGVADAVQWIGYVPDEEMADYYRAAGVFALSSRYEPFGMTAIEAMACGTPTVVTTHGGLHEAVDFGTHALFADPKEPGEFAALLAMPMRHERLHERLSVEGARFSRRQFGWTGIARRTLAVFDRYRGIYEVPDEFPEVIP</sequence>
<feature type="domain" description="Glycosyltransferase subfamily 4-like N-terminal" evidence="4">
    <location>
        <begin position="30"/>
        <end position="213"/>
    </location>
</feature>
<accession>A0A858RCS5</accession>